<protein>
    <submittedName>
        <fullName evidence="1">Uncharacterized protein</fullName>
    </submittedName>
</protein>
<comment type="caution">
    <text evidence="1">The sequence shown here is derived from an EMBL/GenBank/DDBJ whole genome shotgun (WGS) entry which is preliminary data.</text>
</comment>
<dbReference type="EMBL" id="CAJOBH010006740">
    <property type="protein sequence ID" value="CAF4064935.1"/>
    <property type="molecule type" value="Genomic_DNA"/>
</dbReference>
<evidence type="ECO:0000313" key="2">
    <source>
        <dbReference type="Proteomes" id="UP000681967"/>
    </source>
</evidence>
<sequence length="434" mass="49431">NSTSMETTVPVSYFSTVWSMRSPSIIINYNNTYLAPVTSSNTAVQSNHAITMSQSIDLFAYITVIASGNVSFNLSVWLSGYENQNDSAQVSVYFLNYAYQSVGNQTITGLAVAADHNFITSLKLSDKVNNKNYISIDWIIQDLWDDIMTEHEDLIIEKSSAIAVLNENGLFWLAKVINVDDENKNIEIQYFDDNTFKIEKASTELVARESILCTFGKIHHSCKQFKLSDVLQAKLVKQVAETRQYLTNCTNNNLVQQADDAQEFERTIAALKFKIEHYKSAYYIMARVADTLLMKLYLNESDDDDHHSSKAISAILSLIKTGVMDDSAVVYLLLSHHHETDKVQQQKCAKILANLCFDRLSALRMVYDQIQEKINEDIKDFIMLFCLEFERRIVSFQGPKDWQFTQLKTIKLTNALFDLNDLLDKCISSAFCFP</sequence>
<gene>
    <name evidence="1" type="ORF">BYL167_LOCUS17180</name>
</gene>
<dbReference type="AlphaFoldDB" id="A0A8S2PTU1"/>
<reference evidence="1" key="1">
    <citation type="submission" date="2021-02" db="EMBL/GenBank/DDBJ databases">
        <authorList>
            <person name="Nowell W R."/>
        </authorList>
    </citation>
    <scope>NUCLEOTIDE SEQUENCE</scope>
</reference>
<feature type="non-terminal residue" evidence="1">
    <location>
        <position position="1"/>
    </location>
</feature>
<dbReference type="Proteomes" id="UP000681967">
    <property type="component" value="Unassembled WGS sequence"/>
</dbReference>
<name>A0A8S2PTU1_9BILA</name>
<organism evidence="1 2">
    <name type="scientific">Rotaria magnacalcarata</name>
    <dbReference type="NCBI Taxonomy" id="392030"/>
    <lineage>
        <taxon>Eukaryota</taxon>
        <taxon>Metazoa</taxon>
        <taxon>Spiralia</taxon>
        <taxon>Gnathifera</taxon>
        <taxon>Rotifera</taxon>
        <taxon>Eurotatoria</taxon>
        <taxon>Bdelloidea</taxon>
        <taxon>Philodinida</taxon>
        <taxon>Philodinidae</taxon>
        <taxon>Rotaria</taxon>
    </lineage>
</organism>
<proteinExistence type="predicted"/>
<accession>A0A8S2PTU1</accession>
<evidence type="ECO:0000313" key="1">
    <source>
        <dbReference type="EMBL" id="CAF4064935.1"/>
    </source>
</evidence>